<protein>
    <submittedName>
        <fullName evidence="1">Uncharacterized protein</fullName>
    </submittedName>
</protein>
<evidence type="ECO:0000313" key="1">
    <source>
        <dbReference type="EMBL" id="CAF1550817.1"/>
    </source>
</evidence>
<name>A0A815WM20_ADIRI</name>
<reference evidence="1" key="1">
    <citation type="submission" date="2021-02" db="EMBL/GenBank/DDBJ databases">
        <authorList>
            <person name="Nowell W R."/>
        </authorList>
    </citation>
    <scope>NUCLEOTIDE SEQUENCE</scope>
</reference>
<dbReference type="AlphaFoldDB" id="A0A815WM20"/>
<evidence type="ECO:0000313" key="2">
    <source>
        <dbReference type="Proteomes" id="UP000663828"/>
    </source>
</evidence>
<comment type="caution">
    <text evidence="1">The sequence shown here is derived from an EMBL/GenBank/DDBJ whole genome shotgun (WGS) entry which is preliminary data.</text>
</comment>
<dbReference type="Proteomes" id="UP000663828">
    <property type="component" value="Unassembled WGS sequence"/>
</dbReference>
<organism evidence="1 2">
    <name type="scientific">Adineta ricciae</name>
    <name type="common">Rotifer</name>
    <dbReference type="NCBI Taxonomy" id="249248"/>
    <lineage>
        <taxon>Eukaryota</taxon>
        <taxon>Metazoa</taxon>
        <taxon>Spiralia</taxon>
        <taxon>Gnathifera</taxon>
        <taxon>Rotifera</taxon>
        <taxon>Eurotatoria</taxon>
        <taxon>Bdelloidea</taxon>
        <taxon>Adinetida</taxon>
        <taxon>Adinetidae</taxon>
        <taxon>Adineta</taxon>
    </lineage>
</organism>
<proteinExistence type="predicted"/>
<keyword evidence="2" id="KW-1185">Reference proteome</keyword>
<accession>A0A815WM20</accession>
<dbReference type="EMBL" id="CAJNOR010005198">
    <property type="protein sequence ID" value="CAF1550817.1"/>
    <property type="molecule type" value="Genomic_DNA"/>
</dbReference>
<sequence>MASEEVAVQYRSLMETINDIRDTPSCCAMPTDRGFSSYRYHQAGSKVCSFDLWSRDSPTKFLTSRKIYFGYPVTSNGYARCPVPLKKLIPRLSWLGRFRPESDDKEFSESSHWNDRPASGFNYYHPGCKKRAV</sequence>
<gene>
    <name evidence="1" type="ORF">XAT740_LOCUS42883</name>
</gene>